<evidence type="ECO:0000313" key="2">
    <source>
        <dbReference type="EMBL" id="JAS22914.1"/>
    </source>
</evidence>
<protein>
    <submittedName>
        <fullName evidence="2">Uncharacterized protein</fullName>
    </submittedName>
</protein>
<gene>
    <name evidence="2" type="ORF">g.25805</name>
</gene>
<name>A0A1B6DB53_9HEMI</name>
<keyword evidence="1" id="KW-0732">Signal</keyword>
<feature type="chain" id="PRO_5008581111" evidence="1">
    <location>
        <begin position="20"/>
        <end position="133"/>
    </location>
</feature>
<organism evidence="2">
    <name type="scientific">Clastoptera arizonana</name>
    <name type="common">Arizona spittle bug</name>
    <dbReference type="NCBI Taxonomy" id="38151"/>
    <lineage>
        <taxon>Eukaryota</taxon>
        <taxon>Metazoa</taxon>
        <taxon>Ecdysozoa</taxon>
        <taxon>Arthropoda</taxon>
        <taxon>Hexapoda</taxon>
        <taxon>Insecta</taxon>
        <taxon>Pterygota</taxon>
        <taxon>Neoptera</taxon>
        <taxon>Paraneoptera</taxon>
        <taxon>Hemiptera</taxon>
        <taxon>Auchenorrhyncha</taxon>
        <taxon>Cercopoidea</taxon>
        <taxon>Clastopteridae</taxon>
        <taxon>Clastoptera</taxon>
    </lineage>
</organism>
<dbReference type="AlphaFoldDB" id="A0A1B6DB53"/>
<accession>A0A1B6DB53</accession>
<sequence>MIGTYLILLLVLNFYFVNLENIDFKRESTEQNLSTVTKSNFNYSSPEERDLSEYYNELQKILSIDNKTSDKIKNKYSSIVPNLKKEIHDLIKDYKNLIKKFDSKSEVKTQNSINRLRKNIDELWEDFEDNSKR</sequence>
<feature type="signal peptide" evidence="1">
    <location>
        <begin position="1"/>
        <end position="19"/>
    </location>
</feature>
<reference evidence="2" key="1">
    <citation type="submission" date="2015-12" db="EMBL/GenBank/DDBJ databases">
        <title>De novo transcriptome assembly of four potential Pierce s Disease insect vectors from Arizona vineyards.</title>
        <authorList>
            <person name="Tassone E.E."/>
        </authorList>
    </citation>
    <scope>NUCLEOTIDE SEQUENCE</scope>
</reference>
<dbReference type="EMBL" id="GEDC01014384">
    <property type="protein sequence ID" value="JAS22914.1"/>
    <property type="molecule type" value="Transcribed_RNA"/>
</dbReference>
<evidence type="ECO:0000256" key="1">
    <source>
        <dbReference type="SAM" id="SignalP"/>
    </source>
</evidence>
<proteinExistence type="predicted"/>